<feature type="domain" description="EGF-like" evidence="16">
    <location>
        <begin position="68"/>
        <end position="106"/>
    </location>
</feature>
<dbReference type="Pfam" id="PF12947">
    <property type="entry name" value="EGF_3"/>
    <property type="match status" value="1"/>
</dbReference>
<dbReference type="GO" id="GO:0005576">
    <property type="term" value="C:extracellular region"/>
    <property type="evidence" value="ECO:0007669"/>
    <property type="project" value="UniProtKB-SubCell"/>
</dbReference>
<name>A0ABD0XBK2_UMBPY</name>
<dbReference type="PROSITE" id="PS01187">
    <property type="entry name" value="EGF_CA"/>
    <property type="match status" value="1"/>
</dbReference>
<evidence type="ECO:0000256" key="15">
    <source>
        <dbReference type="SAM" id="SignalP"/>
    </source>
</evidence>
<proteinExistence type="predicted"/>
<sequence>MSDSMGSIPYILILALLWNHGYGGVEGAQECLAETKVCEFSKCIQTPDSFRCECYEGYMSRSPVSCVDIDECVENPDICKQHETCNNQPGTYLCMCPTGFTYDDSGTMCLEENMCADNPTICGDHSICLNTNGSYKCECVPGFRMEPTKTNGAPEQCLDINECEVDRFCGEGGSCHNLIGSYWCQCSDGFSNYGNIQTKCIELSCDQLEKQPGQTLPGFDNLLTLMKDNCLMLRNSSSTGPKGQTGDVLLKALVNATNFVQRGIQEGGNLSSSDVVNFLQTVENSIRLITPQLKENLTRMVSNYTEAEILVNRDRTQPKGPVSLTNEKAQLDTSWETVAGDEQNYPGFAYVILLSYKTLSSLNVSSSLQSQQLMSSVSTVSISNPNSKQLLQPVKLTFSHLQSSGADLDCVYLSEEDGLGVWSGRGCTTVMSNSTHTICSCDHLSSFAVIQGLQQQKEGNGLSTVMWVCLLVALACVVLSLITTMWCRSVSRKRNHRQSQQSAQFHTK</sequence>
<dbReference type="FunFam" id="2.10.25.10:FF:000002">
    <property type="entry name" value="Latent-transforming growth factor beta-binding protein 3"/>
    <property type="match status" value="1"/>
</dbReference>
<dbReference type="InterPro" id="IPR052080">
    <property type="entry name" value="vWF_C/EGF_Fibrillin"/>
</dbReference>
<dbReference type="EMBL" id="JAGEUA010000006">
    <property type="protein sequence ID" value="KAL0974243.1"/>
    <property type="molecule type" value="Genomic_DNA"/>
</dbReference>
<gene>
    <name evidence="18" type="ORF">UPYG_G00217640</name>
</gene>
<dbReference type="AlphaFoldDB" id="A0ABD0XBK2"/>
<evidence type="ECO:0000256" key="1">
    <source>
        <dbReference type="ARBA" id="ARBA00004613"/>
    </source>
</evidence>
<dbReference type="SMART" id="SM00179">
    <property type="entry name" value="EGF_CA"/>
    <property type="match status" value="4"/>
</dbReference>
<dbReference type="PANTHER" id="PTHR47333">
    <property type="entry name" value="VON WILLEBRAND FACTOR C AND EGF DOMAIN-CONTAINING PROTEIN"/>
    <property type="match status" value="1"/>
</dbReference>
<evidence type="ECO:0000256" key="6">
    <source>
        <dbReference type="ARBA" id="ARBA00022692"/>
    </source>
</evidence>
<keyword evidence="10 14" id="KW-0472">Membrane</keyword>
<evidence type="ECO:0000256" key="12">
    <source>
        <dbReference type="ARBA" id="ARBA00023180"/>
    </source>
</evidence>
<evidence type="ECO:0000256" key="3">
    <source>
        <dbReference type="ARBA" id="ARBA00022475"/>
    </source>
</evidence>
<comment type="subcellular location">
    <subcellularLocation>
        <location evidence="2">Cell membrane</location>
        <topology evidence="2">Multi-pass membrane protein</topology>
    </subcellularLocation>
    <subcellularLocation>
        <location evidence="1">Secreted</location>
    </subcellularLocation>
</comment>
<dbReference type="InterPro" id="IPR046338">
    <property type="entry name" value="GAIN_dom_sf"/>
</dbReference>
<dbReference type="SMART" id="SM00181">
    <property type="entry name" value="EGF"/>
    <property type="match status" value="4"/>
</dbReference>
<evidence type="ECO:0000256" key="9">
    <source>
        <dbReference type="ARBA" id="ARBA00022989"/>
    </source>
</evidence>
<dbReference type="PROSITE" id="PS50026">
    <property type="entry name" value="EGF_3"/>
    <property type="match status" value="3"/>
</dbReference>
<dbReference type="Gene3D" id="2.10.25.10">
    <property type="entry name" value="Laminin"/>
    <property type="match status" value="4"/>
</dbReference>
<evidence type="ECO:0000256" key="2">
    <source>
        <dbReference type="ARBA" id="ARBA00004651"/>
    </source>
</evidence>
<feature type="domain" description="GAIN-B" evidence="17">
    <location>
        <begin position="306"/>
        <end position="457"/>
    </location>
</feature>
<dbReference type="InterPro" id="IPR001881">
    <property type="entry name" value="EGF-like_Ca-bd_dom"/>
</dbReference>
<dbReference type="InterPro" id="IPR049883">
    <property type="entry name" value="NOTCH1_EGF-like"/>
</dbReference>
<dbReference type="InterPro" id="IPR000203">
    <property type="entry name" value="GPS"/>
</dbReference>
<evidence type="ECO:0000256" key="13">
    <source>
        <dbReference type="PROSITE-ProRule" id="PRU00076"/>
    </source>
</evidence>
<dbReference type="Pfam" id="PF01825">
    <property type="entry name" value="GPS"/>
    <property type="match status" value="1"/>
</dbReference>
<evidence type="ECO:0000256" key="4">
    <source>
        <dbReference type="ARBA" id="ARBA00022525"/>
    </source>
</evidence>
<dbReference type="FunFam" id="2.10.25.10:FF:000014">
    <property type="entry name" value="Latent-transforming growth factor beta-binding protein 3"/>
    <property type="match status" value="1"/>
</dbReference>
<dbReference type="Pfam" id="PF07645">
    <property type="entry name" value="EGF_CA"/>
    <property type="match status" value="3"/>
</dbReference>
<evidence type="ECO:0000313" key="19">
    <source>
        <dbReference type="Proteomes" id="UP001557470"/>
    </source>
</evidence>
<keyword evidence="4" id="KW-0964">Secreted</keyword>
<evidence type="ECO:0000256" key="5">
    <source>
        <dbReference type="ARBA" id="ARBA00022536"/>
    </source>
</evidence>
<keyword evidence="8" id="KW-0677">Repeat</keyword>
<reference evidence="18 19" key="1">
    <citation type="submission" date="2024-06" db="EMBL/GenBank/DDBJ databases">
        <authorList>
            <person name="Pan Q."/>
            <person name="Wen M."/>
            <person name="Jouanno E."/>
            <person name="Zahm M."/>
            <person name="Klopp C."/>
            <person name="Cabau C."/>
            <person name="Louis A."/>
            <person name="Berthelot C."/>
            <person name="Parey E."/>
            <person name="Roest Crollius H."/>
            <person name="Montfort J."/>
            <person name="Robinson-Rechavi M."/>
            <person name="Bouchez O."/>
            <person name="Lampietro C."/>
            <person name="Lopez Roques C."/>
            <person name="Donnadieu C."/>
            <person name="Postlethwait J."/>
            <person name="Bobe J."/>
            <person name="Verreycken H."/>
            <person name="Guiguen Y."/>
        </authorList>
    </citation>
    <scope>NUCLEOTIDE SEQUENCE [LARGE SCALE GENOMIC DNA]</scope>
    <source>
        <strain evidence="18">Up_M1</strain>
        <tissue evidence="18">Testis</tissue>
    </source>
</reference>
<dbReference type="InterPro" id="IPR024731">
    <property type="entry name" value="NELL2-like_EGF"/>
</dbReference>
<dbReference type="InterPro" id="IPR057244">
    <property type="entry name" value="GAIN_B"/>
</dbReference>
<dbReference type="Proteomes" id="UP001557470">
    <property type="component" value="Unassembled WGS sequence"/>
</dbReference>
<feature type="domain" description="EGF-like" evidence="16">
    <location>
        <begin position="111"/>
        <end position="146"/>
    </location>
</feature>
<dbReference type="PROSITE" id="PS00010">
    <property type="entry name" value="ASX_HYDROXYL"/>
    <property type="match status" value="3"/>
</dbReference>
<protein>
    <submittedName>
        <fullName evidence="18">Uncharacterized protein</fullName>
    </submittedName>
</protein>
<keyword evidence="7 15" id="KW-0732">Signal</keyword>
<evidence type="ECO:0000256" key="10">
    <source>
        <dbReference type="ARBA" id="ARBA00023136"/>
    </source>
</evidence>
<dbReference type="PANTHER" id="PTHR47333:SF4">
    <property type="entry name" value="EGF-LIKE DOMAIN-CONTAINING PROTEIN"/>
    <property type="match status" value="1"/>
</dbReference>
<evidence type="ECO:0000256" key="7">
    <source>
        <dbReference type="ARBA" id="ARBA00022729"/>
    </source>
</evidence>
<dbReference type="PROSITE" id="PS50221">
    <property type="entry name" value="GAIN_B"/>
    <property type="match status" value="1"/>
</dbReference>
<dbReference type="CDD" id="cd00054">
    <property type="entry name" value="EGF_CA"/>
    <property type="match status" value="3"/>
</dbReference>
<feature type="signal peptide" evidence="15">
    <location>
        <begin position="1"/>
        <end position="27"/>
    </location>
</feature>
<dbReference type="SUPFAM" id="SSF57196">
    <property type="entry name" value="EGF/Laminin"/>
    <property type="match status" value="4"/>
</dbReference>
<keyword evidence="5 13" id="KW-0245">EGF-like domain</keyword>
<keyword evidence="19" id="KW-1185">Reference proteome</keyword>
<evidence type="ECO:0000259" key="16">
    <source>
        <dbReference type="PROSITE" id="PS50026"/>
    </source>
</evidence>
<evidence type="ECO:0000256" key="8">
    <source>
        <dbReference type="ARBA" id="ARBA00022737"/>
    </source>
</evidence>
<evidence type="ECO:0000256" key="14">
    <source>
        <dbReference type="SAM" id="Phobius"/>
    </source>
</evidence>
<feature type="chain" id="PRO_5044778928" evidence="15">
    <location>
        <begin position="28"/>
        <end position="508"/>
    </location>
</feature>
<keyword evidence="12" id="KW-0325">Glycoprotein</keyword>
<evidence type="ECO:0000313" key="18">
    <source>
        <dbReference type="EMBL" id="KAL0974243.1"/>
    </source>
</evidence>
<keyword evidence="9 14" id="KW-1133">Transmembrane helix</keyword>
<dbReference type="Gene3D" id="2.60.220.50">
    <property type="match status" value="1"/>
</dbReference>
<dbReference type="InterPro" id="IPR018097">
    <property type="entry name" value="EGF_Ca-bd_CS"/>
</dbReference>
<feature type="domain" description="EGF-like" evidence="16">
    <location>
        <begin position="159"/>
        <end position="201"/>
    </location>
</feature>
<dbReference type="SMART" id="SM00303">
    <property type="entry name" value="GPS"/>
    <property type="match status" value="1"/>
</dbReference>
<keyword evidence="6 14" id="KW-0812">Transmembrane</keyword>
<dbReference type="GO" id="GO:0005886">
    <property type="term" value="C:plasma membrane"/>
    <property type="evidence" value="ECO:0007669"/>
    <property type="project" value="UniProtKB-SubCell"/>
</dbReference>
<organism evidence="18 19">
    <name type="scientific">Umbra pygmaea</name>
    <name type="common">Eastern mudminnow</name>
    <dbReference type="NCBI Taxonomy" id="75934"/>
    <lineage>
        <taxon>Eukaryota</taxon>
        <taxon>Metazoa</taxon>
        <taxon>Chordata</taxon>
        <taxon>Craniata</taxon>
        <taxon>Vertebrata</taxon>
        <taxon>Euteleostomi</taxon>
        <taxon>Actinopterygii</taxon>
        <taxon>Neopterygii</taxon>
        <taxon>Teleostei</taxon>
        <taxon>Protacanthopterygii</taxon>
        <taxon>Esociformes</taxon>
        <taxon>Umbridae</taxon>
        <taxon>Umbra</taxon>
    </lineage>
</organism>
<keyword evidence="11" id="KW-1015">Disulfide bond</keyword>
<dbReference type="InterPro" id="IPR000152">
    <property type="entry name" value="EGF-type_Asp/Asn_hydroxyl_site"/>
</dbReference>
<accession>A0ABD0XBK2</accession>
<evidence type="ECO:0000256" key="11">
    <source>
        <dbReference type="ARBA" id="ARBA00023157"/>
    </source>
</evidence>
<feature type="transmembrane region" description="Helical" evidence="14">
    <location>
        <begin position="465"/>
        <end position="487"/>
    </location>
</feature>
<comment type="caution">
    <text evidence="13">Lacks conserved residue(s) required for the propagation of feature annotation.</text>
</comment>
<evidence type="ECO:0000259" key="17">
    <source>
        <dbReference type="PROSITE" id="PS50221"/>
    </source>
</evidence>
<comment type="caution">
    <text evidence="18">The sequence shown here is derived from an EMBL/GenBank/DDBJ whole genome shotgun (WGS) entry which is preliminary data.</text>
</comment>
<dbReference type="InterPro" id="IPR000742">
    <property type="entry name" value="EGF"/>
</dbReference>
<keyword evidence="3" id="KW-1003">Cell membrane</keyword>